<name>A0A2K8L6T1_9PROT</name>
<dbReference type="PANTHER" id="PTHR30435:SF18">
    <property type="entry name" value="FLAGELLAR BASAL-BODY ROD PROTEIN FLGF"/>
    <property type="match status" value="1"/>
</dbReference>
<evidence type="ECO:0000256" key="6">
    <source>
        <dbReference type="RuleBase" id="RU362116"/>
    </source>
</evidence>
<dbReference type="InterPro" id="IPR053967">
    <property type="entry name" value="LlgE_F_G-like_D1"/>
</dbReference>
<dbReference type="NCBIfam" id="TIGR03506">
    <property type="entry name" value="FlgEFG_subfam"/>
    <property type="match status" value="1"/>
</dbReference>
<gene>
    <name evidence="9" type="ORF">Ga0123462_2108</name>
</gene>
<reference evidence="9 10" key="1">
    <citation type="submission" date="2016-12" db="EMBL/GenBank/DDBJ databases">
        <title>Isolation and genomic insights into novel planktonic Zetaproteobacteria from stratified waters of the Chesapeake Bay.</title>
        <authorList>
            <person name="McAllister S.M."/>
            <person name="Kato S."/>
            <person name="Chan C.S."/>
            <person name="Chiu B.K."/>
            <person name="Field E.K."/>
        </authorList>
    </citation>
    <scope>NUCLEOTIDE SEQUENCE [LARGE SCALE GENOMIC DNA]</scope>
    <source>
        <strain evidence="9 10">CP-8</strain>
    </source>
</reference>
<dbReference type="Pfam" id="PF22692">
    <property type="entry name" value="LlgE_F_G_D1"/>
    <property type="match status" value="1"/>
</dbReference>
<evidence type="ECO:0000256" key="5">
    <source>
        <dbReference type="ARBA" id="ARBA00040228"/>
    </source>
</evidence>
<feature type="domain" description="Flagellar hook protein FlgE/F/G-like D1" evidence="8">
    <location>
        <begin position="85"/>
        <end position="150"/>
    </location>
</feature>
<evidence type="ECO:0000256" key="1">
    <source>
        <dbReference type="ARBA" id="ARBA00004117"/>
    </source>
</evidence>
<keyword evidence="9" id="KW-0969">Cilium</keyword>
<dbReference type="EMBL" id="CP018800">
    <property type="protein sequence ID" value="ATX82943.1"/>
    <property type="molecule type" value="Genomic_DNA"/>
</dbReference>
<comment type="similarity">
    <text evidence="2 6">Belongs to the flagella basal body rod proteins family.</text>
</comment>
<dbReference type="Pfam" id="PF06429">
    <property type="entry name" value="Flg_bbr_C"/>
    <property type="match status" value="1"/>
</dbReference>
<keyword evidence="10" id="KW-1185">Reference proteome</keyword>
<keyword evidence="9" id="KW-0282">Flagellum</keyword>
<dbReference type="RefSeq" id="WP_100266236.1">
    <property type="nucleotide sequence ID" value="NZ_CP018800.1"/>
</dbReference>
<evidence type="ECO:0000313" key="9">
    <source>
        <dbReference type="EMBL" id="ATX82943.1"/>
    </source>
</evidence>
<dbReference type="Proteomes" id="UP000231637">
    <property type="component" value="Chromosome"/>
</dbReference>
<organism evidence="9 10">
    <name type="scientific">Mariprofundus ferrinatatus</name>
    <dbReference type="NCBI Taxonomy" id="1921087"/>
    <lineage>
        <taxon>Bacteria</taxon>
        <taxon>Pseudomonadati</taxon>
        <taxon>Pseudomonadota</taxon>
        <taxon>Candidatius Mariprofundia</taxon>
        <taxon>Mariprofundales</taxon>
        <taxon>Mariprofundaceae</taxon>
        <taxon>Mariprofundus</taxon>
    </lineage>
</organism>
<evidence type="ECO:0000256" key="2">
    <source>
        <dbReference type="ARBA" id="ARBA00009677"/>
    </source>
</evidence>
<keyword evidence="3 6" id="KW-0975">Bacterial flagellum</keyword>
<sequence>MQSGFYLSGVASQMTQQKLNDINHNLANVNTIGFMASRSSFSSTLADQINGQTVASPTSYSSYNNSFVDMKEGNIRATGNDLDFAIQGNAFFKVRLDNGEAAYTRAGNFKLGANGGLLTQSGQPVLDQGGAEIVLPAGKVTASQDGTLSVDNNPVTRFGMVTIMDASLLDRHGNTLMTTPVENTAPAEEGVTVRQGSVEGSNVNSILAMTEMVATTRSFEATMKIIEQYNQQTSQLNDRVGMVQG</sequence>
<dbReference type="InterPro" id="IPR010930">
    <property type="entry name" value="Flg_bb/hook_C_dom"/>
</dbReference>
<dbReference type="SUPFAM" id="SSF117143">
    <property type="entry name" value="Flagellar hook protein flgE"/>
    <property type="match status" value="1"/>
</dbReference>
<dbReference type="GO" id="GO:0071978">
    <property type="term" value="P:bacterial-type flagellum-dependent swarming motility"/>
    <property type="evidence" value="ECO:0007669"/>
    <property type="project" value="TreeGrafter"/>
</dbReference>
<evidence type="ECO:0000313" key="10">
    <source>
        <dbReference type="Proteomes" id="UP000231637"/>
    </source>
</evidence>
<feature type="domain" description="Flagellar basal-body/hook protein C-terminal" evidence="7">
    <location>
        <begin position="194"/>
        <end position="238"/>
    </location>
</feature>
<comment type="subcellular location">
    <subcellularLocation>
        <location evidence="1 6">Bacterial flagellum basal body</location>
    </subcellularLocation>
</comment>
<dbReference type="OrthoDB" id="9804559at2"/>
<dbReference type="GO" id="GO:0030694">
    <property type="term" value="C:bacterial-type flagellum basal body, rod"/>
    <property type="evidence" value="ECO:0007669"/>
    <property type="project" value="UniProtKB-UniRule"/>
</dbReference>
<dbReference type="InterPro" id="IPR037925">
    <property type="entry name" value="FlgE/F/G-like"/>
</dbReference>
<protein>
    <recommendedName>
        <fullName evidence="5 6">Flagellar basal-body rod protein FlgF</fullName>
    </recommendedName>
</protein>
<dbReference type="InterPro" id="IPR020013">
    <property type="entry name" value="Flagellar_FlgE/F/G"/>
</dbReference>
<evidence type="ECO:0000256" key="3">
    <source>
        <dbReference type="ARBA" id="ARBA00023143"/>
    </source>
</evidence>
<accession>A0A2K8L6T1</accession>
<proteinExistence type="inferred from homology"/>
<evidence type="ECO:0000259" key="7">
    <source>
        <dbReference type="Pfam" id="PF06429"/>
    </source>
</evidence>
<dbReference type="AlphaFoldDB" id="A0A2K8L6T1"/>
<dbReference type="KEGG" id="mfn:Ga0123462_2108"/>
<comment type="subunit">
    <text evidence="4 6">The basal body constitutes a major portion of the flagellar organelle and consists of five rings (E,L,P,S, and M) mounted on a central rod. The rod consists of about 26 subunits of FlgG in the distal portion, and FlgB, FlgC and FlgF are thought to build up the proximal portion of the rod with about 6 subunits each.</text>
</comment>
<dbReference type="PANTHER" id="PTHR30435">
    <property type="entry name" value="FLAGELLAR PROTEIN"/>
    <property type="match status" value="1"/>
</dbReference>
<keyword evidence="9" id="KW-0966">Cell projection</keyword>
<evidence type="ECO:0000259" key="8">
    <source>
        <dbReference type="Pfam" id="PF22692"/>
    </source>
</evidence>
<evidence type="ECO:0000256" key="4">
    <source>
        <dbReference type="ARBA" id="ARBA00038560"/>
    </source>
</evidence>